<dbReference type="InterPro" id="IPR051404">
    <property type="entry name" value="TA_system_antitoxin"/>
</dbReference>
<comment type="caution">
    <text evidence="2">The sequence shown here is derived from an EMBL/GenBank/DDBJ whole genome shotgun (WGS) entry which is preliminary data.</text>
</comment>
<reference evidence="2" key="1">
    <citation type="journal article" date="2012" name="J. Microbiol. Biotechnol.">
        <title>Ramlibacter ginsenosidimutans sp. nov., with ginsenoside-converting activity.</title>
        <authorList>
            <person name="Wang L."/>
            <person name="An D.S."/>
            <person name="Kim S.G."/>
            <person name="Jin F.X."/>
            <person name="Kim S.C."/>
            <person name="Lee S.T."/>
            <person name="Im W.T."/>
        </authorList>
    </citation>
    <scope>NUCLEOTIDE SEQUENCE</scope>
    <source>
        <strain evidence="2">KACC 17527</strain>
    </source>
</reference>
<protein>
    <submittedName>
        <fullName evidence="2">Type II toxin-antitoxin system HicB family antitoxin</fullName>
    </submittedName>
</protein>
<accession>A0A934TUV2</accession>
<dbReference type="PANTHER" id="PTHR34504:SF2">
    <property type="entry name" value="UPF0150 PROTEIN SSL0259"/>
    <property type="match status" value="1"/>
</dbReference>
<proteinExistence type="predicted"/>
<dbReference type="PANTHER" id="PTHR34504">
    <property type="entry name" value="ANTITOXIN HICB"/>
    <property type="match status" value="1"/>
</dbReference>
<keyword evidence="3" id="KW-1185">Reference proteome</keyword>
<sequence length="70" mass="7479">MRYAIVIEKAEGNYSAYVPDLPGCIATGATLAEAESEIREAIVFHLEGLREDGLPVPPGESTVDYVDVAV</sequence>
<reference evidence="2" key="2">
    <citation type="submission" date="2021-01" db="EMBL/GenBank/DDBJ databases">
        <authorList>
            <person name="Kang M."/>
        </authorList>
    </citation>
    <scope>NUCLEOTIDE SEQUENCE</scope>
    <source>
        <strain evidence="2">KACC 17527</strain>
    </source>
</reference>
<feature type="domain" description="HicB-like antitoxin of toxin-antitoxin system" evidence="1">
    <location>
        <begin position="3"/>
        <end position="64"/>
    </location>
</feature>
<evidence type="ECO:0000259" key="1">
    <source>
        <dbReference type="Pfam" id="PF15919"/>
    </source>
</evidence>
<dbReference type="AlphaFoldDB" id="A0A934TUV2"/>
<dbReference type="Proteomes" id="UP000630528">
    <property type="component" value="Unassembled WGS sequence"/>
</dbReference>
<dbReference type="SUPFAM" id="SSF143100">
    <property type="entry name" value="TTHA1013/TTHA0281-like"/>
    <property type="match status" value="1"/>
</dbReference>
<evidence type="ECO:0000313" key="3">
    <source>
        <dbReference type="Proteomes" id="UP000630528"/>
    </source>
</evidence>
<gene>
    <name evidence="2" type="ORF">JJB11_14310</name>
</gene>
<name>A0A934TUV2_9BURK</name>
<dbReference type="Gene3D" id="3.30.160.250">
    <property type="match status" value="1"/>
</dbReference>
<dbReference type="InterPro" id="IPR035069">
    <property type="entry name" value="TTHA1013/TTHA0281-like"/>
</dbReference>
<evidence type="ECO:0000313" key="2">
    <source>
        <dbReference type="EMBL" id="MBK6007270.1"/>
    </source>
</evidence>
<dbReference type="EMBL" id="JAEPWM010000005">
    <property type="protein sequence ID" value="MBK6007270.1"/>
    <property type="molecule type" value="Genomic_DNA"/>
</dbReference>
<organism evidence="2 3">
    <name type="scientific">Ramlibacter ginsenosidimutans</name>
    <dbReference type="NCBI Taxonomy" id="502333"/>
    <lineage>
        <taxon>Bacteria</taxon>
        <taxon>Pseudomonadati</taxon>
        <taxon>Pseudomonadota</taxon>
        <taxon>Betaproteobacteria</taxon>
        <taxon>Burkholderiales</taxon>
        <taxon>Comamonadaceae</taxon>
        <taxon>Ramlibacter</taxon>
    </lineage>
</organism>
<dbReference type="InterPro" id="IPR031807">
    <property type="entry name" value="HicB-like"/>
</dbReference>
<dbReference type="RefSeq" id="WP_201172300.1">
    <property type="nucleotide sequence ID" value="NZ_JAEPWM010000005.1"/>
</dbReference>
<dbReference type="Pfam" id="PF15919">
    <property type="entry name" value="HicB_lk_antitox"/>
    <property type="match status" value="1"/>
</dbReference>